<dbReference type="PANTHER" id="PTHR30290">
    <property type="entry name" value="PERIPLASMIC BINDING COMPONENT OF ABC TRANSPORTER"/>
    <property type="match status" value="1"/>
</dbReference>
<evidence type="ECO:0000259" key="5">
    <source>
        <dbReference type="Pfam" id="PF00496"/>
    </source>
</evidence>
<dbReference type="PIRSF" id="PIRSF002741">
    <property type="entry name" value="MppA"/>
    <property type="match status" value="1"/>
</dbReference>
<accession>A0A1M5YLS0</accession>
<dbReference type="AlphaFoldDB" id="A0A1M5YLS0"/>
<dbReference type="CDD" id="cd08504">
    <property type="entry name" value="PBP2_OppA"/>
    <property type="match status" value="1"/>
</dbReference>
<dbReference type="Gene3D" id="3.40.190.10">
    <property type="entry name" value="Periplasmic binding protein-like II"/>
    <property type="match status" value="1"/>
</dbReference>
<dbReference type="EMBL" id="FQXU01000006">
    <property type="protein sequence ID" value="SHI12962.1"/>
    <property type="molecule type" value="Genomic_DNA"/>
</dbReference>
<evidence type="ECO:0000256" key="2">
    <source>
        <dbReference type="ARBA" id="ARBA00005695"/>
    </source>
</evidence>
<dbReference type="GO" id="GO:0015833">
    <property type="term" value="P:peptide transport"/>
    <property type="evidence" value="ECO:0007669"/>
    <property type="project" value="TreeGrafter"/>
</dbReference>
<dbReference type="GO" id="GO:0030288">
    <property type="term" value="C:outer membrane-bounded periplasmic space"/>
    <property type="evidence" value="ECO:0007669"/>
    <property type="project" value="UniProtKB-ARBA"/>
</dbReference>
<dbReference type="InterPro" id="IPR039424">
    <property type="entry name" value="SBP_5"/>
</dbReference>
<dbReference type="Pfam" id="PF00496">
    <property type="entry name" value="SBP_bac_5"/>
    <property type="match status" value="1"/>
</dbReference>
<dbReference type="Gene3D" id="3.10.105.10">
    <property type="entry name" value="Dipeptide-binding Protein, Domain 3"/>
    <property type="match status" value="1"/>
</dbReference>
<feature type="domain" description="Solute-binding protein family 5" evidence="5">
    <location>
        <begin position="126"/>
        <end position="508"/>
    </location>
</feature>
<dbReference type="FunFam" id="3.10.105.10:FF:000001">
    <property type="entry name" value="Oligopeptide ABC transporter, oligopeptide-binding protein"/>
    <property type="match status" value="1"/>
</dbReference>
<comment type="subcellular location">
    <subcellularLocation>
        <location evidence="1">Cell envelope</location>
    </subcellularLocation>
</comment>
<evidence type="ECO:0000313" key="7">
    <source>
        <dbReference type="Proteomes" id="UP000184241"/>
    </source>
</evidence>
<dbReference type="GO" id="GO:1904680">
    <property type="term" value="F:peptide transmembrane transporter activity"/>
    <property type="evidence" value="ECO:0007669"/>
    <property type="project" value="TreeGrafter"/>
</dbReference>
<comment type="similarity">
    <text evidence="2">Belongs to the bacterial solute-binding protein 5 family.</text>
</comment>
<evidence type="ECO:0000256" key="1">
    <source>
        <dbReference type="ARBA" id="ARBA00004196"/>
    </source>
</evidence>
<organism evidence="6 7">
    <name type="scientific">Clostridium intestinale DSM 6191</name>
    <dbReference type="NCBI Taxonomy" id="1121320"/>
    <lineage>
        <taxon>Bacteria</taxon>
        <taxon>Bacillati</taxon>
        <taxon>Bacillota</taxon>
        <taxon>Clostridia</taxon>
        <taxon>Eubacteriales</taxon>
        <taxon>Clostridiaceae</taxon>
        <taxon>Clostridium</taxon>
    </lineage>
</organism>
<gene>
    <name evidence="6" type="ORF">SAMN02745941_02131</name>
</gene>
<name>A0A1M5YLS0_9CLOT</name>
<proteinExistence type="inferred from homology"/>
<evidence type="ECO:0000256" key="4">
    <source>
        <dbReference type="ARBA" id="ARBA00022729"/>
    </source>
</evidence>
<dbReference type="GO" id="GO:0043190">
    <property type="term" value="C:ATP-binding cassette (ABC) transporter complex"/>
    <property type="evidence" value="ECO:0007669"/>
    <property type="project" value="InterPro"/>
</dbReference>
<dbReference type="InterPro" id="IPR030678">
    <property type="entry name" value="Peptide/Ni-bd"/>
</dbReference>
<dbReference type="InterPro" id="IPR000914">
    <property type="entry name" value="SBP_5_dom"/>
</dbReference>
<dbReference type="PANTHER" id="PTHR30290:SF10">
    <property type="entry name" value="PERIPLASMIC OLIGOPEPTIDE-BINDING PROTEIN-RELATED"/>
    <property type="match status" value="1"/>
</dbReference>
<keyword evidence="3" id="KW-0813">Transport</keyword>
<dbReference type="SUPFAM" id="SSF53850">
    <property type="entry name" value="Periplasmic binding protein-like II"/>
    <property type="match status" value="1"/>
</dbReference>
<protein>
    <submittedName>
        <fullName evidence="6">Oligopeptide transport system substrate-binding protein</fullName>
    </submittedName>
</protein>
<sequence length="589" mass="65382">MNNRLIDTLIDKAKIEYIIINKTMEFCNDRQVLSFFLRSFRGDTMKNIKKILSLVATLTISVSLIACGGKSTSTPDAAGSGKTLKVHLDVEVASMDPQIATDGTSFEVMAAVTEGLYSVDEAGSPILAMADKVDKSEDGLKYTFTLKDAKWTNGTAVTAKDFVFAWKRLVDPKTASEYAFIAGIAGIKNADDISTGKKGLDELGVTAKDDKTLVVELSHPVPFFESLLSFPSFLPVNEEFFKKSGDKFATSPDTILSNGPYKITAYEPAATTIELKKNEDYWDASKVKLAGIQYQVIKEAQQTMLAYQNGDLDVATLAGEQVEQFKADKEFHNIMAGYLWYISPNQKVAGLENENLRKALALSYDKKAVVDNILKDGSIVADFAVPSLLATGPDGKDYRETASTYLKTDKAKAVEFYNKAKQELGKDKFEYKMVVEDTESAQNVAQFIQSEIQTNLPGVTVKLEVMPKKNRVERMQEGTFELGLTRWGPDYADPMTYLDMWTTGSPNNYGFWSNTDYDKIIKSAQDGDLALDLDKRWEELKKAEKIVMDQAVIFPVYQKGNAVMIKDGVSGIEFHSVGINRIFKNVDKK</sequence>
<dbReference type="Proteomes" id="UP000184241">
    <property type="component" value="Unassembled WGS sequence"/>
</dbReference>
<evidence type="ECO:0000313" key="6">
    <source>
        <dbReference type="EMBL" id="SHI12962.1"/>
    </source>
</evidence>
<keyword evidence="4" id="KW-0732">Signal</keyword>
<evidence type="ECO:0000256" key="3">
    <source>
        <dbReference type="ARBA" id="ARBA00022448"/>
    </source>
</evidence>
<dbReference type="Gene3D" id="3.90.76.10">
    <property type="entry name" value="Dipeptide-binding Protein, Domain 1"/>
    <property type="match status" value="1"/>
</dbReference>
<reference evidence="6 7" key="1">
    <citation type="submission" date="2016-11" db="EMBL/GenBank/DDBJ databases">
        <authorList>
            <person name="Jaros S."/>
            <person name="Januszkiewicz K."/>
            <person name="Wedrychowicz H."/>
        </authorList>
    </citation>
    <scope>NUCLEOTIDE SEQUENCE [LARGE SCALE GENOMIC DNA]</scope>
    <source>
        <strain evidence="6 7">DSM 6191</strain>
    </source>
</reference>
<dbReference type="FunFam" id="3.90.76.10:FF:000001">
    <property type="entry name" value="Oligopeptide ABC transporter substrate-binding protein"/>
    <property type="match status" value="1"/>
</dbReference>